<dbReference type="Pfam" id="PF13349">
    <property type="entry name" value="DUF4097"/>
    <property type="match status" value="1"/>
</dbReference>
<evidence type="ECO:0000313" key="4">
    <source>
        <dbReference type="Proteomes" id="UP000241074"/>
    </source>
</evidence>
<evidence type="ECO:0000256" key="1">
    <source>
        <dbReference type="SAM" id="SignalP"/>
    </source>
</evidence>
<dbReference type="EMBL" id="CP027860">
    <property type="protein sequence ID" value="AVP98936.1"/>
    <property type="molecule type" value="Genomic_DNA"/>
</dbReference>
<organism evidence="3 4">
    <name type="scientific">Ahniella affigens</name>
    <dbReference type="NCBI Taxonomy" id="2021234"/>
    <lineage>
        <taxon>Bacteria</taxon>
        <taxon>Pseudomonadati</taxon>
        <taxon>Pseudomonadota</taxon>
        <taxon>Gammaproteobacteria</taxon>
        <taxon>Lysobacterales</taxon>
        <taxon>Rhodanobacteraceae</taxon>
        <taxon>Ahniella</taxon>
    </lineage>
</organism>
<sequence>MNGLSKSLLLSLISTSAFAATPIASTVKPLNAEGVLEVSNVSGAITVTAWDRNEVSYSGSLGEGSELKVSGTADRLVLEVETKEGKGGGSGWFSWGGWSGNGPKEPTTLTIQVPRAAGLDLSAVSASIDVRGLVSTQDIDAESVSGNVRVESQAGEIDLSSVSGDIVFRGKATSAELGTVSGDVEVSDVMGDVSADSVSGDVLVRGSAISRFEGSTVSGNLQLDGSLAPNANVSMESVSGDLSLLLPADTSARVNGESFSGSVSADFPVNVQDEDGPGKTFSGEFGGGNARIDLESFSGDIELRRK</sequence>
<keyword evidence="1" id="KW-0732">Signal</keyword>
<name>A0A2P1PVR4_9GAMM</name>
<evidence type="ECO:0000313" key="3">
    <source>
        <dbReference type="EMBL" id="AVP98936.1"/>
    </source>
</evidence>
<keyword evidence="4" id="KW-1185">Reference proteome</keyword>
<evidence type="ECO:0000259" key="2">
    <source>
        <dbReference type="Pfam" id="PF13349"/>
    </source>
</evidence>
<reference evidence="3 4" key="2">
    <citation type="submission" date="2018-03" db="EMBL/GenBank/DDBJ databases">
        <authorList>
            <person name="Keele B.F."/>
        </authorList>
    </citation>
    <scope>NUCLEOTIDE SEQUENCE [LARGE SCALE GENOMIC DNA]</scope>
    <source>
        <strain evidence="3 4">D13</strain>
    </source>
</reference>
<gene>
    <name evidence="3" type="ORF">C7S18_17905</name>
</gene>
<dbReference type="Proteomes" id="UP000241074">
    <property type="component" value="Chromosome"/>
</dbReference>
<accession>A0A2P1PVR4</accession>
<dbReference type="OrthoDB" id="7056452at2"/>
<feature type="signal peptide" evidence="1">
    <location>
        <begin position="1"/>
        <end position="19"/>
    </location>
</feature>
<proteinExistence type="predicted"/>
<reference evidence="3 4" key="1">
    <citation type="submission" date="2018-03" db="EMBL/GenBank/DDBJ databases">
        <title>Ahniella affigens gen. nov., sp. nov., a gammaproteobacterium isolated from sandy soil near a stream.</title>
        <authorList>
            <person name="Ko Y."/>
            <person name="Kim J.-H."/>
        </authorList>
    </citation>
    <scope>NUCLEOTIDE SEQUENCE [LARGE SCALE GENOMIC DNA]</scope>
    <source>
        <strain evidence="3 4">D13</strain>
    </source>
</reference>
<dbReference type="RefSeq" id="WP_106892855.1">
    <property type="nucleotide sequence ID" value="NZ_CP027860.1"/>
</dbReference>
<dbReference type="InterPro" id="IPR025164">
    <property type="entry name" value="Toastrack_DUF4097"/>
</dbReference>
<protein>
    <recommendedName>
        <fullName evidence="2">DUF4097 domain-containing protein</fullName>
    </recommendedName>
</protein>
<feature type="chain" id="PRO_5015147422" description="DUF4097 domain-containing protein" evidence="1">
    <location>
        <begin position="20"/>
        <end position="306"/>
    </location>
</feature>
<dbReference type="KEGG" id="xba:C7S18_17905"/>
<dbReference type="AlphaFoldDB" id="A0A2P1PVR4"/>
<feature type="domain" description="DUF4097" evidence="2">
    <location>
        <begin position="38"/>
        <end position="303"/>
    </location>
</feature>